<gene>
    <name evidence="2" type="ORF">Y717_18180</name>
</gene>
<dbReference type="Proteomes" id="UP000245992">
    <property type="component" value="Unassembled WGS sequence"/>
</dbReference>
<evidence type="ECO:0000313" key="3">
    <source>
        <dbReference type="Proteomes" id="UP000245992"/>
    </source>
</evidence>
<evidence type="ECO:0000313" key="2">
    <source>
        <dbReference type="EMBL" id="PVE13499.1"/>
    </source>
</evidence>
<evidence type="ECO:0000256" key="1">
    <source>
        <dbReference type="SAM" id="MobiDB-lite"/>
    </source>
</evidence>
<comment type="caution">
    <text evidence="2">The sequence shown here is derived from an EMBL/GenBank/DDBJ whole genome shotgun (WGS) entry which is preliminary data.</text>
</comment>
<feature type="region of interest" description="Disordered" evidence="1">
    <location>
        <begin position="1"/>
        <end position="21"/>
    </location>
</feature>
<dbReference type="EMBL" id="AZSP01000027">
    <property type="protein sequence ID" value="PVE13499.1"/>
    <property type="molecule type" value="Genomic_DNA"/>
</dbReference>
<name>A0A2T7TEC0_9ACTN</name>
<dbReference type="OrthoDB" id="69974at2"/>
<reference evidence="2 3" key="1">
    <citation type="submission" date="2013-12" db="EMBL/GenBank/DDBJ databases">
        <title>Annotated genome of Streptomyces scopuliridis.</title>
        <authorList>
            <person name="Olson J.B."/>
        </authorList>
    </citation>
    <scope>NUCLEOTIDE SEQUENCE [LARGE SCALE GENOMIC DNA]</scope>
    <source>
        <strain evidence="2 3">RB72</strain>
    </source>
</reference>
<dbReference type="AlphaFoldDB" id="A0A2T7TEC0"/>
<dbReference type="STRING" id="1440053.GCA_000718095_03746"/>
<keyword evidence="3" id="KW-1185">Reference proteome</keyword>
<organism evidence="2 3">
    <name type="scientific">Streptomyces scopuliridis RB72</name>
    <dbReference type="NCBI Taxonomy" id="1440053"/>
    <lineage>
        <taxon>Bacteria</taxon>
        <taxon>Bacillati</taxon>
        <taxon>Actinomycetota</taxon>
        <taxon>Actinomycetes</taxon>
        <taxon>Kitasatosporales</taxon>
        <taxon>Streptomycetaceae</taxon>
        <taxon>Streptomyces</taxon>
    </lineage>
</organism>
<protein>
    <submittedName>
        <fullName evidence="2">Ankyrin</fullName>
    </submittedName>
</protein>
<accession>A0A2T7TEC0</accession>
<sequence length="222" mass="24233">MDFSTETGASPRRPTARELGPTIEGDFETLLTVRADRPDRVACLHDWAAAQGLTVTHVVLDRGRTPSRPTLTLSGTGTLDEQRRAAERCAERLAEAGFPVVRTKLVAAPWNEGVPQTDAEAATLPTYCHFEHHVTLRLPIPYDTQRLAAVAERHSAHVSRAARRVLSRGVQERSVTQRARGVGRPAARARLDALLDGLMVAGFQPADIAEEFVLHDDAPVPD</sequence>
<proteinExistence type="predicted"/>
<dbReference type="RefSeq" id="WP_106979204.1">
    <property type="nucleotide sequence ID" value="NZ_AZSP01000027.1"/>
</dbReference>